<dbReference type="Proteomes" id="UP000799776">
    <property type="component" value="Unassembled WGS sequence"/>
</dbReference>
<protein>
    <recommendedName>
        <fullName evidence="1">Glycosyl transferase CAP10 domain-containing protein</fullName>
    </recommendedName>
</protein>
<dbReference type="PANTHER" id="PTHR12203">
    <property type="entry name" value="KDEL LYS-ASP-GLU-LEU CONTAINING - RELATED"/>
    <property type="match status" value="1"/>
</dbReference>
<dbReference type="InterPro" id="IPR006598">
    <property type="entry name" value="CAP10"/>
</dbReference>
<evidence type="ECO:0000313" key="3">
    <source>
        <dbReference type="Proteomes" id="UP000799776"/>
    </source>
</evidence>
<gene>
    <name evidence="2" type="ORF">K490DRAFT_8484</name>
</gene>
<dbReference type="SMART" id="SM00672">
    <property type="entry name" value="CAP10"/>
    <property type="match status" value="1"/>
</dbReference>
<name>A0A6A5YCQ1_9PEZI</name>
<dbReference type="PANTHER" id="PTHR12203:SF107">
    <property type="entry name" value="GLYCOSYL TRANSFERASE CAP10 DOMAIN-CONTAINING PROTEIN"/>
    <property type="match status" value="1"/>
</dbReference>
<feature type="domain" description="Glycosyl transferase CAP10" evidence="1">
    <location>
        <begin position="107"/>
        <end position="345"/>
    </location>
</feature>
<dbReference type="InterPro" id="IPR051091">
    <property type="entry name" value="O-Glucosyltr/Glycosyltrsf_90"/>
</dbReference>
<feature type="non-terminal residue" evidence="2">
    <location>
        <position position="1"/>
    </location>
</feature>
<dbReference type="Pfam" id="PF05686">
    <property type="entry name" value="Glyco_transf_90"/>
    <property type="match status" value="1"/>
</dbReference>
<organism evidence="2 3">
    <name type="scientific">Saccharata proteae CBS 121410</name>
    <dbReference type="NCBI Taxonomy" id="1314787"/>
    <lineage>
        <taxon>Eukaryota</taxon>
        <taxon>Fungi</taxon>
        <taxon>Dikarya</taxon>
        <taxon>Ascomycota</taxon>
        <taxon>Pezizomycotina</taxon>
        <taxon>Dothideomycetes</taxon>
        <taxon>Dothideomycetes incertae sedis</taxon>
        <taxon>Botryosphaeriales</taxon>
        <taxon>Saccharataceae</taxon>
        <taxon>Saccharata</taxon>
    </lineage>
</organism>
<sequence length="352" mass="40988">STWRFEVERDALNYGLSDEQCNIAFPRLFQELDRVRDFFSSRKVQQSEVRIWTGEEDKKTGIWDGHHHGQFHLLIIDERAGTADRSRGLATLASMYRAINALPNPKQVPNIEFIFDLQDVSDGGPPEKIRWAFCRHTSDQYVWVMPDFDGWAYPDDAVDSYTAFRESVSSLEKHMPFESKIPALAWRGSTGVNRDLRMSLFKVSEGKPWSDVKEVNWKTRENVLSMQDFCRYQYNAHTEGSNSWSGRLRYLQNCNSVSVVHDLEFVAHYYSLLEPKGSLQNYVKVSRDFSDLDEKMSFLIANPERAKEIAAESVRVFRDRYLTPAAEACYWRRMFSSYASVQAFKPQLYKED</sequence>
<evidence type="ECO:0000313" key="2">
    <source>
        <dbReference type="EMBL" id="KAF2089478.1"/>
    </source>
</evidence>
<dbReference type="OrthoDB" id="202415at2759"/>
<accession>A0A6A5YCQ1</accession>
<proteinExistence type="predicted"/>
<keyword evidence="3" id="KW-1185">Reference proteome</keyword>
<reference evidence="2" key="1">
    <citation type="journal article" date="2020" name="Stud. Mycol.">
        <title>101 Dothideomycetes genomes: a test case for predicting lifestyles and emergence of pathogens.</title>
        <authorList>
            <person name="Haridas S."/>
            <person name="Albert R."/>
            <person name="Binder M."/>
            <person name="Bloem J."/>
            <person name="Labutti K."/>
            <person name="Salamov A."/>
            <person name="Andreopoulos B."/>
            <person name="Baker S."/>
            <person name="Barry K."/>
            <person name="Bills G."/>
            <person name="Bluhm B."/>
            <person name="Cannon C."/>
            <person name="Castanera R."/>
            <person name="Culley D."/>
            <person name="Daum C."/>
            <person name="Ezra D."/>
            <person name="Gonzalez J."/>
            <person name="Henrissat B."/>
            <person name="Kuo A."/>
            <person name="Liang C."/>
            <person name="Lipzen A."/>
            <person name="Lutzoni F."/>
            <person name="Magnuson J."/>
            <person name="Mondo S."/>
            <person name="Nolan M."/>
            <person name="Ohm R."/>
            <person name="Pangilinan J."/>
            <person name="Park H.-J."/>
            <person name="Ramirez L."/>
            <person name="Alfaro M."/>
            <person name="Sun H."/>
            <person name="Tritt A."/>
            <person name="Yoshinaga Y."/>
            <person name="Zwiers L.-H."/>
            <person name="Turgeon B."/>
            <person name="Goodwin S."/>
            <person name="Spatafora J."/>
            <person name="Crous P."/>
            <person name="Grigoriev I."/>
        </authorList>
    </citation>
    <scope>NUCLEOTIDE SEQUENCE</scope>
    <source>
        <strain evidence="2">CBS 121410</strain>
    </source>
</reference>
<dbReference type="AlphaFoldDB" id="A0A6A5YCQ1"/>
<dbReference type="EMBL" id="ML978714">
    <property type="protein sequence ID" value="KAF2089478.1"/>
    <property type="molecule type" value="Genomic_DNA"/>
</dbReference>
<evidence type="ECO:0000259" key="1">
    <source>
        <dbReference type="SMART" id="SM00672"/>
    </source>
</evidence>
<feature type="non-terminal residue" evidence="2">
    <location>
        <position position="352"/>
    </location>
</feature>